<protein>
    <submittedName>
        <fullName evidence="1">Uncharacterized protein</fullName>
    </submittedName>
</protein>
<name>A0AAD7FQ94_9AGAR</name>
<dbReference type="AlphaFoldDB" id="A0AAD7FQ94"/>
<dbReference type="Gene3D" id="3.40.50.1820">
    <property type="entry name" value="alpha/beta hydrolase"/>
    <property type="match status" value="1"/>
</dbReference>
<dbReference type="InterPro" id="IPR029058">
    <property type="entry name" value="AB_hydrolase_fold"/>
</dbReference>
<evidence type="ECO:0000313" key="1">
    <source>
        <dbReference type="EMBL" id="KAJ7637093.1"/>
    </source>
</evidence>
<dbReference type="EMBL" id="JARKIF010000006">
    <property type="protein sequence ID" value="KAJ7637093.1"/>
    <property type="molecule type" value="Genomic_DNA"/>
</dbReference>
<accession>A0AAD7FQ94</accession>
<comment type="caution">
    <text evidence="1">The sequence shown here is derived from an EMBL/GenBank/DDBJ whole genome shotgun (WGS) entry which is preliminary data.</text>
</comment>
<feature type="non-terminal residue" evidence="1">
    <location>
        <position position="74"/>
    </location>
</feature>
<organism evidence="1 2">
    <name type="scientific">Roridomyces roridus</name>
    <dbReference type="NCBI Taxonomy" id="1738132"/>
    <lineage>
        <taxon>Eukaryota</taxon>
        <taxon>Fungi</taxon>
        <taxon>Dikarya</taxon>
        <taxon>Basidiomycota</taxon>
        <taxon>Agaricomycotina</taxon>
        <taxon>Agaricomycetes</taxon>
        <taxon>Agaricomycetidae</taxon>
        <taxon>Agaricales</taxon>
        <taxon>Marasmiineae</taxon>
        <taxon>Mycenaceae</taxon>
        <taxon>Roridomyces</taxon>
    </lineage>
</organism>
<dbReference type="SUPFAM" id="SSF53474">
    <property type="entry name" value="alpha/beta-Hydrolases"/>
    <property type="match status" value="1"/>
</dbReference>
<evidence type="ECO:0000313" key="2">
    <source>
        <dbReference type="Proteomes" id="UP001221142"/>
    </source>
</evidence>
<gene>
    <name evidence="1" type="ORF">FB45DRAFT_686126</name>
</gene>
<sequence>DSSPTWISIHWFSRAGPTAAEPRPDDLSSFPKDLLVFHRSWMEGMGNIVFYNEHPDGGHSAAYERPQYLVSDVR</sequence>
<reference evidence="1" key="1">
    <citation type="submission" date="2023-03" db="EMBL/GenBank/DDBJ databases">
        <title>Massive genome expansion in bonnet fungi (Mycena s.s.) driven by repeated elements and novel gene families across ecological guilds.</title>
        <authorList>
            <consortium name="Lawrence Berkeley National Laboratory"/>
            <person name="Harder C.B."/>
            <person name="Miyauchi S."/>
            <person name="Viragh M."/>
            <person name="Kuo A."/>
            <person name="Thoen E."/>
            <person name="Andreopoulos B."/>
            <person name="Lu D."/>
            <person name="Skrede I."/>
            <person name="Drula E."/>
            <person name="Henrissat B."/>
            <person name="Morin E."/>
            <person name="Kohler A."/>
            <person name="Barry K."/>
            <person name="LaButti K."/>
            <person name="Morin E."/>
            <person name="Salamov A."/>
            <person name="Lipzen A."/>
            <person name="Mereny Z."/>
            <person name="Hegedus B."/>
            <person name="Baldrian P."/>
            <person name="Stursova M."/>
            <person name="Weitz H."/>
            <person name="Taylor A."/>
            <person name="Grigoriev I.V."/>
            <person name="Nagy L.G."/>
            <person name="Martin F."/>
            <person name="Kauserud H."/>
        </authorList>
    </citation>
    <scope>NUCLEOTIDE SEQUENCE</scope>
    <source>
        <strain evidence="1">9284</strain>
    </source>
</reference>
<dbReference type="Proteomes" id="UP001221142">
    <property type="component" value="Unassembled WGS sequence"/>
</dbReference>
<proteinExistence type="predicted"/>
<feature type="non-terminal residue" evidence="1">
    <location>
        <position position="1"/>
    </location>
</feature>
<keyword evidence="2" id="KW-1185">Reference proteome</keyword>